<keyword evidence="4" id="KW-1185">Reference proteome</keyword>
<dbReference type="OrthoDB" id="47375at2759"/>
<protein>
    <submittedName>
        <fullName evidence="3">Putative inactive glycosyltransferase 25 family member 3</fullName>
    </submittedName>
</protein>
<keyword evidence="3" id="KW-0808">Transferase</keyword>
<accession>A0A2V3IJS2</accession>
<proteinExistence type="predicted"/>
<dbReference type="Pfam" id="PF01755">
    <property type="entry name" value="Glyco_transf_25"/>
    <property type="match status" value="1"/>
</dbReference>
<feature type="region of interest" description="Disordered" evidence="1">
    <location>
        <begin position="252"/>
        <end position="280"/>
    </location>
</feature>
<sequence length="280" mass="31638">MALLFPWEMLPCCMGDKLSNTGMISTRYRLDAIYVIGMQHCEQRWGHINAWASEHNIEVTPLYATRYDEIDFVNPPVPITSVPSRAVVSTGEVACTFSHIRAWRHAFSRNYSNIIVLEDDVRLTTSLLKRLPRIIQDAYIGSAVRDNMPWHFIFLRVQPTSEYFREIWHGDLKRAGPGWGSAAYLLSASGIRFLLTRITSYSFPLDVQFERLQRGKGTMSKDFVTLHACMEKDNGEFSLGCPENVHELSDNQRGNCAHSGSQLGNRMTGVQLPGSVQPGP</sequence>
<evidence type="ECO:0000313" key="3">
    <source>
        <dbReference type="EMBL" id="PXF42283.1"/>
    </source>
</evidence>
<evidence type="ECO:0000259" key="2">
    <source>
        <dbReference type="Pfam" id="PF01755"/>
    </source>
</evidence>
<reference evidence="3 4" key="1">
    <citation type="journal article" date="2018" name="Mol. Biol. Evol.">
        <title>Analysis of the draft genome of the red seaweed Gracilariopsis chorda provides insights into genome size evolution in Rhodophyta.</title>
        <authorList>
            <person name="Lee J."/>
            <person name="Yang E.C."/>
            <person name="Graf L."/>
            <person name="Yang J.H."/>
            <person name="Qiu H."/>
            <person name="Zel Zion U."/>
            <person name="Chan C.X."/>
            <person name="Stephens T.G."/>
            <person name="Weber A.P.M."/>
            <person name="Boo G.H."/>
            <person name="Boo S.M."/>
            <person name="Kim K.M."/>
            <person name="Shin Y."/>
            <person name="Jung M."/>
            <person name="Lee S.J."/>
            <person name="Yim H.S."/>
            <person name="Lee J.H."/>
            <person name="Bhattacharya D."/>
            <person name="Yoon H.S."/>
        </authorList>
    </citation>
    <scope>NUCLEOTIDE SEQUENCE [LARGE SCALE GENOMIC DNA]</scope>
    <source>
        <strain evidence="3 4">SKKU-2015</strain>
        <tissue evidence="3">Whole body</tissue>
    </source>
</reference>
<dbReference type="EMBL" id="NBIV01000169">
    <property type="protein sequence ID" value="PXF42283.1"/>
    <property type="molecule type" value="Genomic_DNA"/>
</dbReference>
<evidence type="ECO:0000313" key="4">
    <source>
        <dbReference type="Proteomes" id="UP000247409"/>
    </source>
</evidence>
<dbReference type="GO" id="GO:0016740">
    <property type="term" value="F:transferase activity"/>
    <property type="evidence" value="ECO:0007669"/>
    <property type="project" value="UniProtKB-KW"/>
</dbReference>
<gene>
    <name evidence="3" type="ORF">BWQ96_08002</name>
</gene>
<organism evidence="3 4">
    <name type="scientific">Gracilariopsis chorda</name>
    <dbReference type="NCBI Taxonomy" id="448386"/>
    <lineage>
        <taxon>Eukaryota</taxon>
        <taxon>Rhodophyta</taxon>
        <taxon>Florideophyceae</taxon>
        <taxon>Rhodymeniophycidae</taxon>
        <taxon>Gracilariales</taxon>
        <taxon>Gracilariaceae</taxon>
        <taxon>Gracilariopsis</taxon>
    </lineage>
</organism>
<feature type="domain" description="Glycosyl transferase family 25" evidence="2">
    <location>
        <begin position="32"/>
        <end position="206"/>
    </location>
</feature>
<dbReference type="Proteomes" id="UP000247409">
    <property type="component" value="Unassembled WGS sequence"/>
</dbReference>
<evidence type="ECO:0000256" key="1">
    <source>
        <dbReference type="SAM" id="MobiDB-lite"/>
    </source>
</evidence>
<dbReference type="InterPro" id="IPR002654">
    <property type="entry name" value="Glyco_trans_25"/>
</dbReference>
<comment type="caution">
    <text evidence="3">The sequence shown here is derived from an EMBL/GenBank/DDBJ whole genome shotgun (WGS) entry which is preliminary data.</text>
</comment>
<name>A0A2V3IJS2_9FLOR</name>
<dbReference type="AlphaFoldDB" id="A0A2V3IJS2"/>
<feature type="compositionally biased region" description="Polar residues" evidence="1">
    <location>
        <begin position="252"/>
        <end position="265"/>
    </location>
</feature>